<dbReference type="InterPro" id="IPR011008">
    <property type="entry name" value="Dimeric_a/b-barrel"/>
</dbReference>
<dbReference type="PANTHER" id="PTHR35174">
    <property type="entry name" value="BLL7171 PROTEIN-RELATED"/>
    <property type="match status" value="1"/>
</dbReference>
<evidence type="ECO:0000313" key="3">
    <source>
        <dbReference type="EMBL" id="MFB9681359.1"/>
    </source>
</evidence>
<evidence type="ECO:0000259" key="2">
    <source>
        <dbReference type="Pfam" id="PF03795"/>
    </source>
</evidence>
<gene>
    <name evidence="3" type="ORF">ACFFRH_38270</name>
</gene>
<dbReference type="Gene3D" id="3.30.70.1060">
    <property type="entry name" value="Dimeric alpha+beta barrel"/>
    <property type="match status" value="1"/>
</dbReference>
<keyword evidence="4" id="KW-1185">Reference proteome</keyword>
<evidence type="ECO:0000256" key="1">
    <source>
        <dbReference type="ARBA" id="ARBA00007689"/>
    </source>
</evidence>
<dbReference type="RefSeq" id="WP_344749445.1">
    <property type="nucleotide sequence ID" value="NZ_BAAAWW010000194.1"/>
</dbReference>
<dbReference type="SUPFAM" id="SSF54909">
    <property type="entry name" value="Dimeric alpha+beta barrel"/>
    <property type="match status" value="1"/>
</dbReference>
<organism evidence="3 4">
    <name type="scientific">Streptosporangium vulgare</name>
    <dbReference type="NCBI Taxonomy" id="46190"/>
    <lineage>
        <taxon>Bacteria</taxon>
        <taxon>Bacillati</taxon>
        <taxon>Actinomycetota</taxon>
        <taxon>Actinomycetes</taxon>
        <taxon>Streptosporangiales</taxon>
        <taxon>Streptosporangiaceae</taxon>
        <taxon>Streptosporangium</taxon>
    </lineage>
</organism>
<dbReference type="InterPro" id="IPR005545">
    <property type="entry name" value="YCII"/>
</dbReference>
<reference evidence="3 4" key="1">
    <citation type="submission" date="2024-09" db="EMBL/GenBank/DDBJ databases">
        <authorList>
            <person name="Sun Q."/>
            <person name="Mori K."/>
        </authorList>
    </citation>
    <scope>NUCLEOTIDE SEQUENCE [LARGE SCALE GENOMIC DNA]</scope>
    <source>
        <strain evidence="3 4">JCM 3028</strain>
    </source>
</reference>
<accession>A0ABV5TQF4</accession>
<comment type="caution">
    <text evidence="3">The sequence shown here is derived from an EMBL/GenBank/DDBJ whole genome shotgun (WGS) entry which is preliminary data.</text>
</comment>
<feature type="domain" description="YCII-related" evidence="2">
    <location>
        <begin position="19"/>
        <end position="98"/>
    </location>
</feature>
<name>A0ABV5TQF4_9ACTN</name>
<dbReference type="EMBL" id="JBHMBS010000032">
    <property type="protein sequence ID" value="MFB9681359.1"/>
    <property type="molecule type" value="Genomic_DNA"/>
</dbReference>
<evidence type="ECO:0000313" key="4">
    <source>
        <dbReference type="Proteomes" id="UP001589610"/>
    </source>
</evidence>
<dbReference type="Proteomes" id="UP001589610">
    <property type="component" value="Unassembled WGS sequence"/>
</dbReference>
<protein>
    <submittedName>
        <fullName evidence="3">YciI family protein</fullName>
    </submittedName>
</protein>
<sequence length="118" mass="12811">MKQYLLSIYQPDGGSPAPEVLEPITRNLETLEREMRAAGVWVFSGGLHSPDTATVIRVKDGDTLMTDGPYAEGKEHLGGFTVIRAPDLDAALEWGHRLALAIGLLPIEVRPFQGEVDG</sequence>
<comment type="similarity">
    <text evidence="1">Belongs to the YciI family.</text>
</comment>
<dbReference type="Pfam" id="PF03795">
    <property type="entry name" value="YCII"/>
    <property type="match status" value="1"/>
</dbReference>
<dbReference type="PANTHER" id="PTHR35174:SF3">
    <property type="entry name" value="BLL7171 PROTEIN"/>
    <property type="match status" value="1"/>
</dbReference>
<proteinExistence type="inferred from homology"/>